<gene>
    <name evidence="6" type="ORF">EC973_001519</name>
</gene>
<dbReference type="AlphaFoldDB" id="A0A8H7ERT9"/>
<keyword evidence="4" id="KW-0812">Transmembrane</keyword>
<dbReference type="Gene3D" id="3.40.50.2000">
    <property type="entry name" value="Glycogen Phosphorylase B"/>
    <property type="match status" value="1"/>
</dbReference>
<keyword evidence="5" id="KW-0732">Signal</keyword>
<evidence type="ECO:0000313" key="7">
    <source>
        <dbReference type="Proteomes" id="UP000605846"/>
    </source>
</evidence>
<dbReference type="SUPFAM" id="SSF53756">
    <property type="entry name" value="UDP-Glycosyltransferase/glycogen phosphorylase"/>
    <property type="match status" value="1"/>
</dbReference>
<protein>
    <recommendedName>
        <fullName evidence="8">UDP-glycosyltransferases domain-containing protein</fullName>
    </recommendedName>
</protein>
<organism evidence="6 7">
    <name type="scientific">Apophysomyces ossiformis</name>
    <dbReference type="NCBI Taxonomy" id="679940"/>
    <lineage>
        <taxon>Eukaryota</taxon>
        <taxon>Fungi</taxon>
        <taxon>Fungi incertae sedis</taxon>
        <taxon>Mucoromycota</taxon>
        <taxon>Mucoromycotina</taxon>
        <taxon>Mucoromycetes</taxon>
        <taxon>Mucorales</taxon>
        <taxon>Mucorineae</taxon>
        <taxon>Mucoraceae</taxon>
        <taxon>Apophysomyces</taxon>
    </lineage>
</organism>
<keyword evidence="4" id="KW-1133">Transmembrane helix</keyword>
<comment type="caution">
    <text evidence="6">The sequence shown here is derived from an EMBL/GenBank/DDBJ whole genome shotgun (WGS) entry which is preliminary data.</text>
</comment>
<name>A0A8H7ERT9_9FUNG</name>
<feature type="signal peptide" evidence="5">
    <location>
        <begin position="1"/>
        <end position="33"/>
    </location>
</feature>
<evidence type="ECO:0000256" key="5">
    <source>
        <dbReference type="SAM" id="SignalP"/>
    </source>
</evidence>
<dbReference type="PROSITE" id="PS00375">
    <property type="entry name" value="UDPGT"/>
    <property type="match status" value="1"/>
</dbReference>
<accession>A0A8H7ERT9</accession>
<comment type="similarity">
    <text evidence="3">Belongs to the UDP-glycosyltransferase family.</text>
</comment>
<evidence type="ECO:0000256" key="2">
    <source>
        <dbReference type="ARBA" id="ARBA00022679"/>
    </source>
</evidence>
<dbReference type="Pfam" id="PF00201">
    <property type="entry name" value="UDPGT"/>
    <property type="match status" value="1"/>
</dbReference>
<evidence type="ECO:0000256" key="1">
    <source>
        <dbReference type="ARBA" id="ARBA00022676"/>
    </source>
</evidence>
<sequence>MHPSCAWMRLIQPICRSLLLLVWLLQKVPINPSLPCLRTDASRVTPDSFAPYVNAEMFLRQYDVTLHQSFRTRFYDKYIVPLILWKRCMTENRAISQIKAELGVKDSDADIHRRLQNSLKLVNNFYGIEAARPMGPLVEFVGPILTRTYDSLTEQLQQFLDTHPRVAYIAFGQHAVPTYADSTLLLTALFENIEQGTLDGFLWAGPSDDFPSSVTTLSGKTYLIADLFTSNQTVTSKNALAVQWAPQQAVLHHPSVIVFVSHGGLGSANEALFAGKRLVIFPFFADQPRNSVKLERDGVAVRLTRHASQVEATQAIRKAVLDKDGSMQANVERYKAIVQIHSKHASLRGADLVEEVLFTNVNGKLPHRYEAARQMSFIKAHNLDLYFTLALLIFTPALLIWRISQSMLTRIKRHPGDCKLSKKE</sequence>
<dbReference type="PANTHER" id="PTHR48043:SF145">
    <property type="entry name" value="FI06409P-RELATED"/>
    <property type="match status" value="1"/>
</dbReference>
<feature type="transmembrane region" description="Helical" evidence="4">
    <location>
        <begin position="385"/>
        <end position="403"/>
    </location>
</feature>
<dbReference type="CDD" id="cd03784">
    <property type="entry name" value="GT1_Gtf-like"/>
    <property type="match status" value="1"/>
</dbReference>
<dbReference type="EMBL" id="JABAYA010000136">
    <property type="protein sequence ID" value="KAF7723896.1"/>
    <property type="molecule type" value="Genomic_DNA"/>
</dbReference>
<evidence type="ECO:0000313" key="6">
    <source>
        <dbReference type="EMBL" id="KAF7723896.1"/>
    </source>
</evidence>
<feature type="chain" id="PRO_5034662099" description="UDP-glycosyltransferases domain-containing protein" evidence="5">
    <location>
        <begin position="34"/>
        <end position="424"/>
    </location>
</feature>
<proteinExistence type="inferred from homology"/>
<dbReference type="InterPro" id="IPR050271">
    <property type="entry name" value="UDP-glycosyltransferase"/>
</dbReference>
<keyword evidence="7" id="KW-1185">Reference proteome</keyword>
<dbReference type="Proteomes" id="UP000605846">
    <property type="component" value="Unassembled WGS sequence"/>
</dbReference>
<evidence type="ECO:0008006" key="8">
    <source>
        <dbReference type="Google" id="ProtNLM"/>
    </source>
</evidence>
<keyword evidence="4" id="KW-0472">Membrane</keyword>
<dbReference type="InterPro" id="IPR002213">
    <property type="entry name" value="UDP_glucos_trans"/>
</dbReference>
<dbReference type="OrthoDB" id="5835829at2759"/>
<evidence type="ECO:0000256" key="4">
    <source>
        <dbReference type="SAM" id="Phobius"/>
    </source>
</evidence>
<reference evidence="6" key="1">
    <citation type="submission" date="2020-01" db="EMBL/GenBank/DDBJ databases">
        <title>Genome Sequencing of Three Apophysomyces-Like Fungal Strains Confirms a Novel Fungal Genus in the Mucoromycota with divergent Burkholderia-like Endosymbiotic Bacteria.</title>
        <authorList>
            <person name="Stajich J.E."/>
            <person name="Macias A.M."/>
            <person name="Carter-House D."/>
            <person name="Lovett B."/>
            <person name="Kasson L.R."/>
            <person name="Berry K."/>
            <person name="Grigoriev I."/>
            <person name="Chang Y."/>
            <person name="Spatafora J."/>
            <person name="Kasson M.T."/>
        </authorList>
    </citation>
    <scope>NUCLEOTIDE SEQUENCE</scope>
    <source>
        <strain evidence="6">NRRL A-21654</strain>
    </source>
</reference>
<dbReference type="GO" id="GO:0008194">
    <property type="term" value="F:UDP-glycosyltransferase activity"/>
    <property type="evidence" value="ECO:0007669"/>
    <property type="project" value="InterPro"/>
</dbReference>
<dbReference type="PANTHER" id="PTHR48043">
    <property type="entry name" value="EG:EG0003.4 PROTEIN-RELATED"/>
    <property type="match status" value="1"/>
</dbReference>
<dbReference type="InterPro" id="IPR035595">
    <property type="entry name" value="UDP_glycos_trans_CS"/>
</dbReference>
<keyword evidence="1 3" id="KW-0328">Glycosyltransferase</keyword>
<evidence type="ECO:0000256" key="3">
    <source>
        <dbReference type="RuleBase" id="RU003718"/>
    </source>
</evidence>
<keyword evidence="2 3" id="KW-0808">Transferase</keyword>